<dbReference type="Proteomes" id="UP001479606">
    <property type="component" value="Unassembled WGS sequence"/>
</dbReference>
<gene>
    <name evidence="1" type="ORF">AAFH49_16535</name>
</gene>
<proteinExistence type="predicted"/>
<dbReference type="RefSeq" id="WP_342299901.1">
    <property type="nucleotide sequence ID" value="NZ_JBCEVZ010000047.1"/>
</dbReference>
<evidence type="ECO:0000313" key="1">
    <source>
        <dbReference type="EMBL" id="MEL5995824.1"/>
    </source>
</evidence>
<keyword evidence="2" id="KW-1185">Reference proteome</keyword>
<reference evidence="1 2" key="1">
    <citation type="journal article" date="2018" name="Arch. Microbiol.">
        <title>Hymenobacter segetis sp. nov., isolated from soil.</title>
        <authorList>
            <person name="Ten L.N."/>
            <person name="Lim S.J."/>
            <person name="Kim B.O."/>
            <person name="Kang I.K."/>
            <person name="Jung H.Y."/>
        </authorList>
    </citation>
    <scope>NUCLEOTIDE SEQUENCE [LARGE SCALE GENOMIC DNA]</scope>
    <source>
        <strain evidence="1 2">S7-3-11</strain>
    </source>
</reference>
<comment type="caution">
    <text evidence="1">The sequence shown here is derived from an EMBL/GenBank/DDBJ whole genome shotgun (WGS) entry which is preliminary data.</text>
</comment>
<evidence type="ECO:0000313" key="2">
    <source>
        <dbReference type="Proteomes" id="UP001479606"/>
    </source>
</evidence>
<dbReference type="EMBL" id="JBCEVZ010000047">
    <property type="protein sequence ID" value="MEL5995824.1"/>
    <property type="molecule type" value="Genomic_DNA"/>
</dbReference>
<sequence length="87" mass="10039">MLTVAKLAILIKYRWDNHLFKKQALAQEKELLADIDWYDIGELLQDLKLYHKNLVAAEYAKKILTDLRQVCADDETAQTLLGYASTL</sequence>
<name>A0ABU9M0I0_9BACT</name>
<protein>
    <submittedName>
        <fullName evidence="1">Uncharacterized protein</fullName>
    </submittedName>
</protein>
<accession>A0ABU9M0I0</accession>
<organism evidence="1 2">
    <name type="scientific">Hymenobacter segetis</name>
    <dbReference type="NCBI Taxonomy" id="2025509"/>
    <lineage>
        <taxon>Bacteria</taxon>
        <taxon>Pseudomonadati</taxon>
        <taxon>Bacteroidota</taxon>
        <taxon>Cytophagia</taxon>
        <taxon>Cytophagales</taxon>
        <taxon>Hymenobacteraceae</taxon>
        <taxon>Hymenobacter</taxon>
    </lineage>
</organism>